<protein>
    <submittedName>
        <fullName evidence="1">Uncharacterized protein</fullName>
    </submittedName>
</protein>
<gene>
    <name evidence="1" type="ORF">SAMN04488108_3894</name>
</gene>
<dbReference type="AlphaFoldDB" id="A0A1M7ZKJ0"/>
<sequence length="144" mass="16973">SLSGYYFFSPYITSKNLIPVVTGFCQKTAFTACFSCFSVFVSRSLSDWVCKGSRSFFNHKNFLKLFFSPFLNLYRFTQSPSGPLISSLRLFNLFRRRSRRLGVQISENYPTPQYHNRKKSQLSPNCLSTNRKNFTKLFRDYRQF</sequence>
<reference evidence="2" key="1">
    <citation type="submission" date="2016-12" db="EMBL/GenBank/DDBJ databases">
        <authorList>
            <person name="Varghese N."/>
            <person name="Submissions S."/>
        </authorList>
    </citation>
    <scope>NUCLEOTIDE SEQUENCE [LARGE SCALE GENOMIC DNA]</scope>
    <source>
        <strain evidence="2">DSM 25035</strain>
    </source>
</reference>
<proteinExistence type="predicted"/>
<organism evidence="1 2">
    <name type="scientific">Algoriphagus zhangzhouensis</name>
    <dbReference type="NCBI Taxonomy" id="1073327"/>
    <lineage>
        <taxon>Bacteria</taxon>
        <taxon>Pseudomonadati</taxon>
        <taxon>Bacteroidota</taxon>
        <taxon>Cytophagia</taxon>
        <taxon>Cytophagales</taxon>
        <taxon>Cyclobacteriaceae</taxon>
        <taxon>Algoriphagus</taxon>
    </lineage>
</organism>
<accession>A0A1M7ZKJ0</accession>
<dbReference type="EMBL" id="FRXN01000007">
    <property type="protein sequence ID" value="SHO65186.1"/>
    <property type="molecule type" value="Genomic_DNA"/>
</dbReference>
<dbReference type="Proteomes" id="UP000184609">
    <property type="component" value="Unassembled WGS sequence"/>
</dbReference>
<keyword evidence="2" id="KW-1185">Reference proteome</keyword>
<feature type="non-terminal residue" evidence="1">
    <location>
        <position position="1"/>
    </location>
</feature>
<evidence type="ECO:0000313" key="1">
    <source>
        <dbReference type="EMBL" id="SHO65186.1"/>
    </source>
</evidence>
<name>A0A1M7ZKJ0_9BACT</name>
<evidence type="ECO:0000313" key="2">
    <source>
        <dbReference type="Proteomes" id="UP000184609"/>
    </source>
</evidence>